<feature type="region of interest" description="Disordered" evidence="6">
    <location>
        <begin position="1724"/>
        <end position="1768"/>
    </location>
</feature>
<dbReference type="SMART" id="SM00825">
    <property type="entry name" value="PKS_KS"/>
    <property type="match status" value="1"/>
</dbReference>
<dbReference type="GO" id="GO:0006633">
    <property type="term" value="P:fatty acid biosynthetic process"/>
    <property type="evidence" value="ECO:0007669"/>
    <property type="project" value="InterPro"/>
</dbReference>
<feature type="region of interest" description="Disordered" evidence="6">
    <location>
        <begin position="1605"/>
        <end position="1654"/>
    </location>
</feature>
<dbReference type="FunFam" id="3.40.47.10:FF:000031">
    <property type="entry name" value="Sterigmatocystin biosynthesis polyketide synthase"/>
    <property type="match status" value="1"/>
</dbReference>
<evidence type="ECO:0000256" key="6">
    <source>
        <dbReference type="SAM" id="MobiDB-lite"/>
    </source>
</evidence>
<keyword evidence="2" id="KW-0597">Phosphoprotein</keyword>
<dbReference type="Pfam" id="PF02801">
    <property type="entry name" value="Ketoacyl-synt_C"/>
    <property type="match status" value="1"/>
</dbReference>
<feature type="region of interest" description="C-terminal hotdog fold" evidence="5">
    <location>
        <begin position="1456"/>
        <end position="1601"/>
    </location>
</feature>
<dbReference type="CDD" id="cd00833">
    <property type="entry name" value="PKS"/>
    <property type="match status" value="1"/>
</dbReference>
<evidence type="ECO:0000256" key="4">
    <source>
        <dbReference type="ARBA" id="ARBA00022737"/>
    </source>
</evidence>
<dbReference type="Pfam" id="PF16073">
    <property type="entry name" value="SAT"/>
    <property type="match status" value="1"/>
</dbReference>
<dbReference type="Pfam" id="PF00550">
    <property type="entry name" value="PP-binding"/>
    <property type="match status" value="2"/>
</dbReference>
<comment type="caution">
    <text evidence="10">The sequence shown here is derived from an EMBL/GenBank/DDBJ whole genome shotgun (WGS) entry which is preliminary data.</text>
</comment>
<dbReference type="PANTHER" id="PTHR43775:SF45">
    <property type="entry name" value="CONIDIAL PIGMENT POLYKETIDE SYNTHASE ALB1"/>
    <property type="match status" value="1"/>
</dbReference>
<dbReference type="InterPro" id="IPR032088">
    <property type="entry name" value="SAT"/>
</dbReference>
<feature type="region of interest" description="N-terminal hotdog fold" evidence="5">
    <location>
        <begin position="1296"/>
        <end position="1428"/>
    </location>
</feature>
<dbReference type="InterPro" id="IPR029058">
    <property type="entry name" value="AB_hydrolase_fold"/>
</dbReference>
<dbReference type="InterPro" id="IPR020841">
    <property type="entry name" value="PKS_Beta-ketoAc_synthase_dom"/>
</dbReference>
<dbReference type="InterPro" id="IPR050091">
    <property type="entry name" value="PKS_NRPS_Biosynth_Enz"/>
</dbReference>
<keyword evidence="1" id="KW-0596">Phosphopantetheine</keyword>
<gene>
    <name evidence="10" type="ORF">OEA41_003663</name>
</gene>
<dbReference type="Pfam" id="PF00109">
    <property type="entry name" value="ketoacyl-synt"/>
    <property type="match status" value="1"/>
</dbReference>
<dbReference type="SUPFAM" id="SSF53901">
    <property type="entry name" value="Thiolase-like"/>
    <property type="match status" value="1"/>
</dbReference>
<dbReference type="Pfam" id="PF00698">
    <property type="entry name" value="Acyl_transf_1"/>
    <property type="match status" value="1"/>
</dbReference>
<dbReference type="SMART" id="SM00827">
    <property type="entry name" value="PKS_AT"/>
    <property type="match status" value="1"/>
</dbReference>
<evidence type="ECO:0000256" key="1">
    <source>
        <dbReference type="ARBA" id="ARBA00022450"/>
    </source>
</evidence>
<dbReference type="NCBIfam" id="TIGR04532">
    <property type="entry name" value="PT_fungal_PKS"/>
    <property type="match status" value="1"/>
</dbReference>
<dbReference type="GO" id="GO:0044550">
    <property type="term" value="P:secondary metabolite biosynthetic process"/>
    <property type="evidence" value="ECO:0007669"/>
    <property type="project" value="TreeGrafter"/>
</dbReference>
<dbReference type="PROSITE" id="PS52019">
    <property type="entry name" value="PKS_MFAS_DH"/>
    <property type="match status" value="1"/>
</dbReference>
<reference evidence="10" key="1">
    <citation type="submission" date="2022-11" db="EMBL/GenBank/DDBJ databases">
        <title>Chromosomal genome sequence assembly and mating type (MAT) locus characterization of the leprose asexual lichenized fungus Lepraria neglecta (Nyl.) Erichsen.</title>
        <authorList>
            <person name="Allen J.L."/>
            <person name="Pfeffer B."/>
        </authorList>
    </citation>
    <scope>NUCLEOTIDE SEQUENCE</scope>
    <source>
        <strain evidence="10">Allen 5258</strain>
    </source>
</reference>
<dbReference type="Gene3D" id="3.30.70.3290">
    <property type="match status" value="1"/>
</dbReference>
<dbReference type="InterPro" id="IPR049551">
    <property type="entry name" value="PKS_DH_C"/>
</dbReference>
<dbReference type="Proteomes" id="UP001276659">
    <property type="component" value="Unassembled WGS sequence"/>
</dbReference>
<dbReference type="SUPFAM" id="SSF52151">
    <property type="entry name" value="FabD/lysophospholipase-like"/>
    <property type="match status" value="1"/>
</dbReference>
<evidence type="ECO:0000256" key="2">
    <source>
        <dbReference type="ARBA" id="ARBA00022553"/>
    </source>
</evidence>
<dbReference type="FunFam" id="3.10.129.110:FF:000001">
    <property type="entry name" value="Sterigmatocystin biosynthesis polyketide synthase"/>
    <property type="match status" value="1"/>
</dbReference>
<dbReference type="Gene3D" id="3.40.50.1820">
    <property type="entry name" value="alpha/beta hydrolase"/>
    <property type="match status" value="1"/>
</dbReference>
<dbReference type="InterPro" id="IPR049900">
    <property type="entry name" value="PKS_mFAS_DH"/>
</dbReference>
<keyword evidence="11" id="KW-1185">Reference proteome</keyword>
<dbReference type="InterPro" id="IPR009081">
    <property type="entry name" value="PP-bd_ACP"/>
</dbReference>
<dbReference type="Gene3D" id="3.40.366.10">
    <property type="entry name" value="Malonyl-Coenzyme A Acyl Carrier Protein, domain 2"/>
    <property type="match status" value="2"/>
</dbReference>
<dbReference type="InterPro" id="IPR014043">
    <property type="entry name" value="Acyl_transferase_dom"/>
</dbReference>
<dbReference type="FunFam" id="1.10.1200.10:FF:000011">
    <property type="entry name" value="Sterigmatocystin biosynthesis polyketide synthase"/>
    <property type="match status" value="1"/>
</dbReference>
<dbReference type="FunFam" id="3.40.50.1820:FF:000116">
    <property type="entry name" value="Sterigmatocystin biosynthesis polyketide synthase"/>
    <property type="match status" value="1"/>
</dbReference>
<evidence type="ECO:0000256" key="5">
    <source>
        <dbReference type="PROSITE-ProRule" id="PRU01363"/>
    </source>
</evidence>
<evidence type="ECO:0000313" key="11">
    <source>
        <dbReference type="Proteomes" id="UP001276659"/>
    </source>
</evidence>
<dbReference type="Pfam" id="PF00975">
    <property type="entry name" value="Thioesterase"/>
    <property type="match status" value="1"/>
</dbReference>
<feature type="compositionally biased region" description="Low complexity" evidence="6">
    <location>
        <begin position="1729"/>
        <end position="1763"/>
    </location>
</feature>
<proteinExistence type="predicted"/>
<feature type="domain" description="Ketosynthase family 3 (KS3)" evidence="8">
    <location>
        <begin position="372"/>
        <end position="805"/>
    </location>
</feature>
<evidence type="ECO:0000259" key="9">
    <source>
        <dbReference type="PROSITE" id="PS52019"/>
    </source>
</evidence>
<evidence type="ECO:0000259" key="7">
    <source>
        <dbReference type="PROSITE" id="PS50075"/>
    </source>
</evidence>
<dbReference type="InterPro" id="IPR001031">
    <property type="entry name" value="Thioesterase"/>
</dbReference>
<dbReference type="SUPFAM" id="SSF53474">
    <property type="entry name" value="alpha/beta-Hydrolases"/>
    <property type="match status" value="1"/>
</dbReference>
<dbReference type="Gene3D" id="3.40.47.10">
    <property type="match status" value="1"/>
</dbReference>
<dbReference type="EMBL" id="JASNWA010000008">
    <property type="protein sequence ID" value="KAK3171579.1"/>
    <property type="molecule type" value="Genomic_DNA"/>
</dbReference>
<dbReference type="InterPro" id="IPR014030">
    <property type="entry name" value="Ketoacyl_synth_N"/>
</dbReference>
<dbReference type="SUPFAM" id="SSF55048">
    <property type="entry name" value="Probable ACP-binding domain of malonyl-CoA ACP transacylase"/>
    <property type="match status" value="1"/>
</dbReference>
<dbReference type="InterPro" id="IPR014031">
    <property type="entry name" value="Ketoacyl_synth_C"/>
</dbReference>
<feature type="domain" description="Carrier" evidence="7">
    <location>
        <begin position="1653"/>
        <end position="1730"/>
    </location>
</feature>
<dbReference type="SUPFAM" id="SSF47336">
    <property type="entry name" value="ACP-like"/>
    <property type="match status" value="2"/>
</dbReference>
<evidence type="ECO:0000256" key="3">
    <source>
        <dbReference type="ARBA" id="ARBA00022679"/>
    </source>
</evidence>
<dbReference type="GO" id="GO:0004315">
    <property type="term" value="F:3-oxoacyl-[acyl-carrier-protein] synthase activity"/>
    <property type="evidence" value="ECO:0007669"/>
    <property type="project" value="InterPro"/>
</dbReference>
<evidence type="ECO:0000259" key="8">
    <source>
        <dbReference type="PROSITE" id="PS52004"/>
    </source>
</evidence>
<feature type="domain" description="PKS/mFAS DH" evidence="9">
    <location>
        <begin position="1296"/>
        <end position="1601"/>
    </location>
</feature>
<dbReference type="InterPro" id="IPR036736">
    <property type="entry name" value="ACP-like_sf"/>
</dbReference>
<sequence length="2126" mass="232730">MESCQVFLFGDLTVPFEEDLRQLLHIKDNGTLSSFFDQVGFAFREEFGKLASRQQDFLPRFTTLVDLLFRLKESEGAPALKFALLCLYQIGQFIRYYGEGSRPFPSADNSYLVGICTGSFAAAAISTSQTLSELVPAGVEAVLVAFRTGLRSLELRNDIERPIPETSRSWSAVVGAQEAQATKFIETISSAKSLPRNSRPYLSAIAPKNVTISGPPSVLKELLTANSLEPYHLPIESPYHAPLLFGSCDIDEIMGQLHDDSFRSYKPRIALLSAASGKIIAAKDFKALLRRVVSETLCEQIRWDNILQSCVEGIFQHKAFKECTICPVTSNAAHLLHSTLSRSTQMNVSISDFLNPALSNTLPARPTGKFEQSKIAIIGFSGRFPDSASNEEFWELLHAGRDVHRTIPEDRFDWKTHFDATGKSKNTSRVQYGCFIKEPGLFDARFFNMSPRESENTDPAQRLAITTTYEALEMAGMVLNRTPSTQQDRVGVFFGVTSDDWREVNSGQDVDTYFIPGGNRAFVPGRISYFFRFCGPSLSIDTACSSSFAAIQTACSYLWRGDVDTAVAGGTNVLTNPDNFAGLDRGHFLSTTGNCNTFDDGASGYCRSDAVGSVILKRLEDAQADNDPIFGVIAGATTNHCGQTDSITRPHEGDQTSVFNRIMRYANVNPLDISYVEMHGTGTQAGDATEMNSVLSAFVPGRDRMPRYPLYLGSAKANIGHAESASGVSSLIKVLTMMKKNEIPPHCGIKTKINHNYPLDLKERNVNIAFKPLPWRRTDCVSGKRTVFLNNFSAAGGNTAVLLEDAPLPESNNEKKDHRTTHIVTVTAKSAKSLAGNIDALITFLEDNPNTSLPALSYTTTARRMQHSYRTICSGSDTKSIQDALKNKANDSDVKPIPNASKLPKVVFVFTGQGSTYTGIGKQLYETVSHFRADIQRFDRIAQQQGFPSFIPLVDGSATNIEAEKPVFAHLALTCVQMALSRLWVSWGVTPVATIGHSLGEYAALYAAGVLMASDAIYLVGTRSQLLSKHCSKGSNAMLAVKASLDAIKPQLAGSSCEVACINQPMSNVISGPDEEISNLMNKFQSLGHDCVRLNIPYAFHSAQVDPILKEFEAVATNIRFNVPLVPYVSPLLGRIISDGATLGASYLTQACRNAVNFQGALEAAKASSLVDERTIWLENGSHPICSDMIKGTFGLQTRTLSSLKKSTDTWRVLAGGLESLYLNGIDIQWNEYHRDFKSSHNIVELPRYSWDLKNYWIHYRNDFCLTKGDNPAPKQIASAPVEQKPAPVYISPSVQRVLEEHNAADVSTLLVESNIHDPRLASVIQGHKVNSVALCPSSLYADIAMTIADYMLKSNNVQSDTPGFDVADMKVERPLIAVSNSAQILRVSASAKWSTNVVLLAFYSINAQGRKIADHATCKVRITTSQAWLQDWKRNSYLIRSRIKALHNGVDDGVSHKMKRGIVYKLFSALVDYSPNYQGMQEVVLDSDELEATAQVSFGVGDEGFYFNPCWVDSLGHIAGFIMNGNDNVQSKDQVFVNHGWDTMRCAAKFSKSRKYQSYNKMQLVSGTMYSGDTYIFDEGNVVAIFEGVKFQGVPRQVLDQLLPSKSGPAKSAPKPSNPAAGKPHLPTQSKSQPAAKAVSISKPAAKPVNSPSANSIVPRVMKIISEEAGLDLAELAPNSEFADQGIDSLLSLTISGRIQEEMRLDLSPTLFADYPTVKDLTNFLGGSENEPASPASSSDDEPVSTPATDASSESYDTSSSSVTGPDNILESIRATIAEETGVAIADLKPSTSFSELGMDSLLTLTIMGKLSEELEMELPQTLLADNDTLNEVEKALGLTPKGPSGNRTLIGAARQVVEAEPDLPPHATSILLQGNPQAAKKTLFLFPDGSGSAASYASLPKVSSDIAVYGLNCPWQKTPQDMKCSFEFASTKYLLEIRRRQPRGPYYFGGWSAGGICAYETAQQLVREGEETARLILIDSPNPFGLENPPERMYDFFDTLDFFGTKGKAPPSWLRPHFNAFLTTLDDYKVRPFAGPPLQTHIVYARDGICKHPSDPRPEIRPDDPREMIWLLNNRTDFSGGGWGSLVGMENLKIHVLDEVNHFSMVGPGPKIQELSAFIKRAIQ</sequence>
<dbReference type="Pfam" id="PF22621">
    <property type="entry name" value="CurL-like_PKS_C"/>
    <property type="match status" value="1"/>
</dbReference>
<dbReference type="SMART" id="SM00823">
    <property type="entry name" value="PKS_PP"/>
    <property type="match status" value="2"/>
</dbReference>
<dbReference type="SMART" id="SM01294">
    <property type="entry name" value="PKS_PP_betabranch"/>
    <property type="match status" value="1"/>
</dbReference>
<dbReference type="GO" id="GO:0004312">
    <property type="term" value="F:fatty acid synthase activity"/>
    <property type="evidence" value="ECO:0007669"/>
    <property type="project" value="TreeGrafter"/>
</dbReference>
<dbReference type="PROSITE" id="PS52004">
    <property type="entry name" value="KS3_2"/>
    <property type="match status" value="1"/>
</dbReference>
<keyword evidence="3" id="KW-0808">Transferase</keyword>
<dbReference type="PROSITE" id="PS50075">
    <property type="entry name" value="CARRIER"/>
    <property type="match status" value="2"/>
</dbReference>
<dbReference type="InterPro" id="IPR042104">
    <property type="entry name" value="PKS_dehydratase_sf"/>
</dbReference>
<keyword evidence="4" id="KW-0677">Repeat</keyword>
<accession>A0AAE0DJ43</accession>
<dbReference type="PROSITE" id="PS00606">
    <property type="entry name" value="KS3_1"/>
    <property type="match status" value="1"/>
</dbReference>
<protein>
    <submittedName>
        <fullName evidence="10">Type I Iterative PKS</fullName>
    </submittedName>
</protein>
<dbReference type="InterPro" id="IPR020806">
    <property type="entry name" value="PKS_PP-bd"/>
</dbReference>
<dbReference type="PANTHER" id="PTHR43775">
    <property type="entry name" value="FATTY ACID SYNTHASE"/>
    <property type="match status" value="1"/>
</dbReference>
<feature type="active site" description="Proton acceptor; for dehydratase activity" evidence="5">
    <location>
        <position position="1328"/>
    </location>
</feature>
<dbReference type="InterPro" id="IPR016036">
    <property type="entry name" value="Malonyl_transacylase_ACP-bd"/>
</dbReference>
<dbReference type="InterPro" id="IPR030918">
    <property type="entry name" value="PT_fungal_PKS"/>
</dbReference>
<dbReference type="InterPro" id="IPR001227">
    <property type="entry name" value="Ac_transferase_dom_sf"/>
</dbReference>
<dbReference type="InterPro" id="IPR018201">
    <property type="entry name" value="Ketoacyl_synth_AS"/>
</dbReference>
<name>A0AAE0DJ43_9LECA</name>
<evidence type="ECO:0000313" key="10">
    <source>
        <dbReference type="EMBL" id="KAK3171579.1"/>
    </source>
</evidence>
<dbReference type="GO" id="GO:0031177">
    <property type="term" value="F:phosphopantetheine binding"/>
    <property type="evidence" value="ECO:0007669"/>
    <property type="project" value="InterPro"/>
</dbReference>
<organism evidence="10 11">
    <name type="scientific">Lepraria neglecta</name>
    <dbReference type="NCBI Taxonomy" id="209136"/>
    <lineage>
        <taxon>Eukaryota</taxon>
        <taxon>Fungi</taxon>
        <taxon>Dikarya</taxon>
        <taxon>Ascomycota</taxon>
        <taxon>Pezizomycotina</taxon>
        <taxon>Lecanoromycetes</taxon>
        <taxon>OSLEUM clade</taxon>
        <taxon>Lecanoromycetidae</taxon>
        <taxon>Lecanorales</taxon>
        <taxon>Lecanorineae</taxon>
        <taxon>Stereocaulaceae</taxon>
        <taxon>Lepraria</taxon>
    </lineage>
</organism>
<dbReference type="InterPro" id="IPR016035">
    <property type="entry name" value="Acyl_Trfase/lysoPLipase"/>
</dbReference>
<dbReference type="Gene3D" id="1.10.1200.10">
    <property type="entry name" value="ACP-like"/>
    <property type="match status" value="2"/>
</dbReference>
<dbReference type="Pfam" id="PF14765">
    <property type="entry name" value="PS-DH"/>
    <property type="match status" value="1"/>
</dbReference>
<dbReference type="FunFam" id="3.40.366.10:FF:000002">
    <property type="entry name" value="Probable polyketide synthase 2"/>
    <property type="match status" value="1"/>
</dbReference>
<feature type="compositionally biased region" description="Low complexity" evidence="6">
    <location>
        <begin position="1605"/>
        <end position="1625"/>
    </location>
</feature>
<feature type="domain" description="Carrier" evidence="7">
    <location>
        <begin position="1765"/>
        <end position="1842"/>
    </location>
</feature>
<dbReference type="Gene3D" id="3.10.129.110">
    <property type="entry name" value="Polyketide synthase dehydratase"/>
    <property type="match status" value="1"/>
</dbReference>
<feature type="active site" description="Proton donor; for dehydratase activity" evidence="5">
    <location>
        <position position="1514"/>
    </location>
</feature>
<dbReference type="InterPro" id="IPR016039">
    <property type="entry name" value="Thiolase-like"/>
</dbReference>